<dbReference type="InterPro" id="IPR016631">
    <property type="entry name" value="Regulatory_RpfE"/>
</dbReference>
<evidence type="ECO:0000313" key="1">
    <source>
        <dbReference type="EMBL" id="MBC3915918.1"/>
    </source>
</evidence>
<gene>
    <name evidence="1" type="ORF">H8L32_00340</name>
</gene>
<dbReference type="RefSeq" id="WP_186945187.1">
    <property type="nucleotide sequence ID" value="NZ_JACOGF010000001.1"/>
</dbReference>
<comment type="caution">
    <text evidence="1">The sequence shown here is derived from an EMBL/GenBank/DDBJ whole genome shotgun (WGS) entry which is preliminary data.</text>
</comment>
<reference evidence="1 2" key="1">
    <citation type="submission" date="2020-08" db="EMBL/GenBank/DDBJ databases">
        <title>Novel species isolated from subtropical streams in China.</title>
        <authorList>
            <person name="Lu H."/>
        </authorList>
    </citation>
    <scope>NUCLEOTIDE SEQUENCE [LARGE SCALE GENOMIC DNA]</scope>
    <source>
        <strain evidence="1 2">CY18W</strain>
    </source>
</reference>
<dbReference type="Proteomes" id="UP000650424">
    <property type="component" value="Unassembled WGS sequence"/>
</dbReference>
<dbReference type="EMBL" id="JACOGF010000001">
    <property type="protein sequence ID" value="MBC3915918.1"/>
    <property type="molecule type" value="Genomic_DNA"/>
</dbReference>
<accession>A0ABR6ZJ36</accession>
<protein>
    <submittedName>
        <fullName evidence="1">Uncharacterized protein</fullName>
    </submittedName>
</protein>
<evidence type="ECO:0000313" key="2">
    <source>
        <dbReference type="Proteomes" id="UP000650424"/>
    </source>
</evidence>
<name>A0ABR6ZJ36_9BURK</name>
<proteinExistence type="predicted"/>
<sequence>MSHLELIIPFGIPPAGLAKDLLKEMHTPALAALIASGGRPQTQTIDAFSHALAHEYWLADQFPPENNANSPAISWDTMQACGLTVDAGYWFTLQPVHIHIARDHLVLTDQRRLELPDDQARILFDIARSSCEEVGLTLLYGDAKTWFLRADDWSALRTATMDAACGHNIDIWMPKGEHERAWRKLQNEIQMLWFGHAINEAREMQGEKVINSVWISCGADHIHPTAKQVMTASNFTNWQETHSGAEAKHTLLLPDLAEAAINNDWGLWLEKIDAMEKNWFSPVMSALKTRKITRLDLMFTDARSVANFSLTPWSLRKFWVKPSLHHLFSIAKP</sequence>
<keyword evidence="2" id="KW-1185">Reference proteome</keyword>
<dbReference type="PIRSF" id="PIRSF015283">
    <property type="entry name" value="Regulatory_RpfE"/>
    <property type="match status" value="1"/>
</dbReference>
<organism evidence="1 2">
    <name type="scientific">Undibacterium hunanense</name>
    <dbReference type="NCBI Taxonomy" id="2762292"/>
    <lineage>
        <taxon>Bacteria</taxon>
        <taxon>Pseudomonadati</taxon>
        <taxon>Pseudomonadota</taxon>
        <taxon>Betaproteobacteria</taxon>
        <taxon>Burkholderiales</taxon>
        <taxon>Oxalobacteraceae</taxon>
        <taxon>Undibacterium</taxon>
    </lineage>
</organism>